<evidence type="ECO:0000313" key="12">
    <source>
        <dbReference type="Proteomes" id="UP000001876"/>
    </source>
</evidence>
<organism evidence="12">
    <name type="scientific">Micromonas pusilla (strain CCMP1545)</name>
    <name type="common">Picoplanktonic green alga</name>
    <dbReference type="NCBI Taxonomy" id="564608"/>
    <lineage>
        <taxon>Eukaryota</taxon>
        <taxon>Viridiplantae</taxon>
        <taxon>Chlorophyta</taxon>
        <taxon>Mamiellophyceae</taxon>
        <taxon>Mamiellales</taxon>
        <taxon>Mamiellaceae</taxon>
        <taxon>Micromonas</taxon>
    </lineage>
</organism>
<keyword evidence="4 9" id="KW-0808">Transferase</keyword>
<dbReference type="AlphaFoldDB" id="C1MWW6"/>
<dbReference type="GO" id="GO:0008412">
    <property type="term" value="F:4-hydroxybenzoate polyprenyltransferase activity"/>
    <property type="evidence" value="ECO:0007669"/>
    <property type="project" value="UniProtKB-EC"/>
</dbReference>
<feature type="transmembrane region" description="Helical" evidence="9">
    <location>
        <begin position="281"/>
        <end position="298"/>
    </location>
</feature>
<dbReference type="GO" id="GO:0008299">
    <property type="term" value="P:isoprenoid biosynthetic process"/>
    <property type="evidence" value="ECO:0007669"/>
    <property type="project" value="UniProtKB-UniRule"/>
</dbReference>
<keyword evidence="5 9" id="KW-0812">Transmembrane</keyword>
<evidence type="ECO:0000256" key="10">
    <source>
        <dbReference type="SAM" id="MobiDB-lite"/>
    </source>
</evidence>
<dbReference type="InterPro" id="IPR030470">
    <property type="entry name" value="UbiA_prenylTrfase_CS"/>
</dbReference>
<dbReference type="Gene3D" id="1.20.120.1780">
    <property type="entry name" value="UbiA prenyltransferase"/>
    <property type="match status" value="1"/>
</dbReference>
<evidence type="ECO:0000256" key="3">
    <source>
        <dbReference type="ARBA" id="ARBA00005985"/>
    </source>
</evidence>
<dbReference type="PANTHER" id="PTHR11048">
    <property type="entry name" value="PRENYLTRANSFERASES"/>
    <property type="match status" value="1"/>
</dbReference>
<keyword evidence="9" id="KW-0831">Ubiquinone biosynthesis</keyword>
<dbReference type="KEGG" id="mpp:MICPUCDRAFT_40479"/>
<dbReference type="Gene3D" id="1.10.357.140">
    <property type="entry name" value="UbiA prenyltransferase"/>
    <property type="match status" value="1"/>
</dbReference>
<evidence type="ECO:0000313" key="11">
    <source>
        <dbReference type="EMBL" id="EEH55654.1"/>
    </source>
</evidence>
<dbReference type="InterPro" id="IPR044878">
    <property type="entry name" value="UbiA_sf"/>
</dbReference>
<dbReference type="FunFam" id="1.20.120.1780:FF:000001">
    <property type="entry name" value="4-hydroxybenzoate octaprenyltransferase"/>
    <property type="match status" value="1"/>
</dbReference>
<dbReference type="eggNOG" id="KOG1381">
    <property type="taxonomic scope" value="Eukaryota"/>
</dbReference>
<keyword evidence="9" id="KW-0414">Isoprene biosynthesis</keyword>
<dbReference type="OMA" id="WCMIYDT"/>
<dbReference type="InterPro" id="IPR006370">
    <property type="entry name" value="HB_polyprenyltransferase-like"/>
</dbReference>
<comment type="cofactor">
    <cofactor evidence="1 9">
        <name>Mg(2+)</name>
        <dbReference type="ChEBI" id="CHEBI:18420"/>
    </cofactor>
</comment>
<comment type="catalytic activity">
    <reaction evidence="8">
        <text>4-hydroxybenzoate + (2E)-geranyl diphosphate = 3-geranyl-4-hydroxybenzoate + diphosphate</text>
        <dbReference type="Rhea" id="RHEA:27854"/>
        <dbReference type="ChEBI" id="CHEBI:17879"/>
        <dbReference type="ChEBI" id="CHEBI:33019"/>
        <dbReference type="ChEBI" id="CHEBI:58057"/>
        <dbReference type="ChEBI" id="CHEBI:60878"/>
        <dbReference type="EC" id="2.5.1.93"/>
    </reaction>
</comment>
<evidence type="ECO:0000256" key="5">
    <source>
        <dbReference type="ARBA" id="ARBA00022692"/>
    </source>
</evidence>
<keyword evidence="6 9" id="KW-1133">Transmembrane helix</keyword>
<keyword evidence="12" id="KW-1185">Reference proteome</keyword>
<dbReference type="EMBL" id="GG663741">
    <property type="protein sequence ID" value="EEH55654.1"/>
    <property type="molecule type" value="Genomic_DNA"/>
</dbReference>
<keyword evidence="9" id="KW-0999">Mitochondrion inner membrane</keyword>
<dbReference type="STRING" id="564608.C1MWW6"/>
<comment type="subcellular location">
    <subcellularLocation>
        <location evidence="2">Membrane</location>
        <topology evidence="2">Multi-pass membrane protein</topology>
    </subcellularLocation>
    <subcellularLocation>
        <location evidence="9">Mitochondrion inner membrane</location>
        <topology evidence="9">Multi-pass membrane protein</topology>
        <orientation evidence="9">Matrix side</orientation>
    </subcellularLocation>
</comment>
<gene>
    <name evidence="11" type="ORF">MICPUCDRAFT_40479</name>
</gene>
<evidence type="ECO:0000256" key="6">
    <source>
        <dbReference type="ARBA" id="ARBA00022989"/>
    </source>
</evidence>
<dbReference type="NCBIfam" id="TIGR01474">
    <property type="entry name" value="ubiA_proteo"/>
    <property type="match status" value="1"/>
</dbReference>
<evidence type="ECO:0000256" key="7">
    <source>
        <dbReference type="ARBA" id="ARBA00023136"/>
    </source>
</evidence>
<dbReference type="CDD" id="cd13959">
    <property type="entry name" value="PT_UbiA_COQ2"/>
    <property type="match status" value="1"/>
</dbReference>
<dbReference type="InterPro" id="IPR039653">
    <property type="entry name" value="Prenyltransferase"/>
</dbReference>
<evidence type="ECO:0000256" key="1">
    <source>
        <dbReference type="ARBA" id="ARBA00001946"/>
    </source>
</evidence>
<dbReference type="GO" id="GO:0006744">
    <property type="term" value="P:ubiquinone biosynthetic process"/>
    <property type="evidence" value="ECO:0007669"/>
    <property type="project" value="UniProtKB-UniRule"/>
</dbReference>
<dbReference type="HAMAP" id="MF_01635">
    <property type="entry name" value="UbiA"/>
    <property type="match status" value="1"/>
</dbReference>
<dbReference type="RefSeq" id="XP_003059702.1">
    <property type="nucleotide sequence ID" value="XM_003059656.1"/>
</dbReference>
<comment type="function">
    <text evidence="9">Catalyzes the prenylation of para-hydroxybenzoate (PHB) with an all-trans polyprenyl group. Mediates the second step in the final reaction sequence of coenzyme Q (CoQ) biosynthesis, which is the condensation of the polyisoprenoid side chain with PHB, generating the first membrane-bound Q intermediate.</text>
</comment>
<name>C1MWW6_MICPC</name>
<dbReference type="GO" id="GO:0005743">
    <property type="term" value="C:mitochondrial inner membrane"/>
    <property type="evidence" value="ECO:0007669"/>
    <property type="project" value="UniProtKB-SubCell"/>
</dbReference>
<feature type="region of interest" description="Disordered" evidence="10">
    <location>
        <begin position="78"/>
        <end position="131"/>
    </location>
</feature>
<dbReference type="FunFam" id="1.10.357.140:FF:000003">
    <property type="entry name" value="4-hydroxybenzoate polyprenyltransferase, mitochondrial"/>
    <property type="match status" value="1"/>
</dbReference>
<evidence type="ECO:0000256" key="9">
    <source>
        <dbReference type="HAMAP-Rule" id="MF_03189"/>
    </source>
</evidence>
<keyword evidence="7 9" id="KW-0472">Membrane</keyword>
<reference evidence="11 12" key="1">
    <citation type="journal article" date="2009" name="Science">
        <title>Green evolution and dynamic adaptations revealed by genomes of the marine picoeukaryotes Micromonas.</title>
        <authorList>
            <person name="Worden A.Z."/>
            <person name="Lee J.H."/>
            <person name="Mock T."/>
            <person name="Rouze P."/>
            <person name="Simmons M.P."/>
            <person name="Aerts A.L."/>
            <person name="Allen A.E."/>
            <person name="Cuvelier M.L."/>
            <person name="Derelle E."/>
            <person name="Everett M.V."/>
            <person name="Foulon E."/>
            <person name="Grimwood J."/>
            <person name="Gundlach H."/>
            <person name="Henrissat B."/>
            <person name="Napoli C."/>
            <person name="McDonald S.M."/>
            <person name="Parker M.S."/>
            <person name="Rombauts S."/>
            <person name="Salamov A."/>
            <person name="Von Dassow P."/>
            <person name="Badger J.H."/>
            <person name="Coutinho P.M."/>
            <person name="Demir E."/>
            <person name="Dubchak I."/>
            <person name="Gentemann C."/>
            <person name="Eikrem W."/>
            <person name="Gready J.E."/>
            <person name="John U."/>
            <person name="Lanier W."/>
            <person name="Lindquist E.A."/>
            <person name="Lucas S."/>
            <person name="Mayer K.F."/>
            <person name="Moreau H."/>
            <person name="Not F."/>
            <person name="Otillar R."/>
            <person name="Panaud O."/>
            <person name="Pangilinan J."/>
            <person name="Paulsen I."/>
            <person name="Piegu B."/>
            <person name="Poliakov A."/>
            <person name="Robbens S."/>
            <person name="Schmutz J."/>
            <person name="Toulza E."/>
            <person name="Wyss T."/>
            <person name="Zelensky A."/>
            <person name="Zhou K."/>
            <person name="Armbrust E.V."/>
            <person name="Bhattacharya D."/>
            <person name="Goodenough U.W."/>
            <person name="Van de Peer Y."/>
            <person name="Grigoriev I.V."/>
        </authorList>
    </citation>
    <scope>NUCLEOTIDE SEQUENCE [LARGE SCALE GENOMIC DNA]</scope>
    <source>
        <strain evidence="11 12">CCMP1545</strain>
    </source>
</reference>
<proteinExistence type="inferred from homology"/>
<evidence type="ECO:0000256" key="4">
    <source>
        <dbReference type="ARBA" id="ARBA00022679"/>
    </source>
</evidence>
<evidence type="ECO:0000256" key="8">
    <source>
        <dbReference type="ARBA" id="ARBA00050283"/>
    </source>
</evidence>
<comment type="similarity">
    <text evidence="3 9">Belongs to the UbiA prenyltransferase family.</text>
</comment>
<accession>C1MWW6</accession>
<dbReference type="UniPathway" id="UPA00232"/>
<dbReference type="EC" id="2.5.1.39" evidence="9"/>
<sequence length="430" mass="45877">MLRALSRRGRELSRHRERCAALLPWRGAVDDLRRRRLLVDDEPLDVARADARERLRSDAFFFARDRARGLHAAAGVVDRARVDPTPPPSTRRARRSVHDDRRASSSSSTEDDAKTRAPSPSSASSSIPAPEAEHTWVDRALPPALAPYAKLARIDRPVGVYLLMWPCFWSIAVAAAPGAAPDPTLLALFGAGSVLLRGAGCTINDMWDKDIDKLVARTRNRPIASGAVSPAAATAFLGAQLGAGLAVLLQLNDFSKLLGASSLALVATYPLMKRITNWPQAFLGLTFNWGALLGYAAVHGTLDPYVTLPLYLSAASWTLLYDTIYAHQDKDDDARVGVKSTALHFGDDTKKYLAGLGALSTAGLLTSGAAAGLGAPFYLGVSAAAAHLAWQVRDVDLDDRDDCARKFKSNGTYGGLVFAAIVAGKLAGAG</sequence>
<dbReference type="OrthoDB" id="18170at2759"/>
<comment type="catalytic activity">
    <reaction evidence="9">
        <text>an all-trans-polyprenyl diphosphate + 4-hydroxybenzoate = a 4-hydroxy-3-(all-trans-polyprenyl)benzoate + diphosphate</text>
        <dbReference type="Rhea" id="RHEA:44504"/>
        <dbReference type="Rhea" id="RHEA-COMP:9514"/>
        <dbReference type="Rhea" id="RHEA-COMP:9564"/>
        <dbReference type="ChEBI" id="CHEBI:17879"/>
        <dbReference type="ChEBI" id="CHEBI:33019"/>
        <dbReference type="ChEBI" id="CHEBI:58914"/>
        <dbReference type="ChEBI" id="CHEBI:78396"/>
        <dbReference type="EC" id="2.5.1.39"/>
    </reaction>
</comment>
<dbReference type="GeneID" id="9685156"/>
<feature type="transmembrane region" description="Helical" evidence="9">
    <location>
        <begin position="223"/>
        <end position="248"/>
    </location>
</feature>
<feature type="transmembrane region" description="Helical" evidence="9">
    <location>
        <begin position="158"/>
        <end position="179"/>
    </location>
</feature>
<dbReference type="PROSITE" id="PS00943">
    <property type="entry name" value="UBIA"/>
    <property type="match status" value="1"/>
</dbReference>
<feature type="compositionally biased region" description="Low complexity" evidence="10">
    <location>
        <begin position="117"/>
        <end position="130"/>
    </location>
</feature>
<comment type="pathway">
    <text evidence="9">Cofactor biosynthesis; ubiquinone biosynthesis.</text>
</comment>
<dbReference type="Proteomes" id="UP000001876">
    <property type="component" value="Unassembled WGS sequence"/>
</dbReference>
<dbReference type="InterPro" id="IPR000537">
    <property type="entry name" value="UbiA_prenyltransferase"/>
</dbReference>
<keyword evidence="9" id="KW-0496">Mitochondrion</keyword>
<dbReference type="GO" id="GO:0102930">
    <property type="term" value="F:4-hydroxybenzoate geranyltransferase activity"/>
    <property type="evidence" value="ECO:0007669"/>
    <property type="project" value="UniProtKB-EC"/>
</dbReference>
<dbReference type="PANTHER" id="PTHR11048:SF28">
    <property type="entry name" value="4-HYDROXYBENZOATE POLYPRENYLTRANSFERASE, MITOCHONDRIAL"/>
    <property type="match status" value="1"/>
</dbReference>
<dbReference type="Pfam" id="PF01040">
    <property type="entry name" value="UbiA"/>
    <property type="match status" value="1"/>
</dbReference>
<protein>
    <recommendedName>
        <fullName evidence="9">4-hydroxybenzoate polyprenyltransferase, mitochondrial</fullName>
        <shortName evidence="9">4-HB polyprenyltransferase</shortName>
        <ecNumber evidence="9">2.5.1.39</ecNumber>
    </recommendedName>
    <alternativeName>
        <fullName evidence="9">Para-hydroxybenzoate--polyprenyltransferase</fullName>
        <shortName evidence="9">PHB:PPT</shortName>
        <shortName evidence="9">PHB:polyprenyltransferase</shortName>
    </alternativeName>
</protein>
<evidence type="ECO:0000256" key="2">
    <source>
        <dbReference type="ARBA" id="ARBA00004141"/>
    </source>
</evidence>